<dbReference type="Proteomes" id="UP001195769">
    <property type="component" value="Unassembled WGS sequence"/>
</dbReference>
<feature type="transmembrane region" description="Helical" evidence="2">
    <location>
        <begin position="20"/>
        <end position="40"/>
    </location>
</feature>
<evidence type="ECO:0000256" key="1">
    <source>
        <dbReference type="SAM" id="MobiDB-lite"/>
    </source>
</evidence>
<feature type="region of interest" description="Disordered" evidence="1">
    <location>
        <begin position="460"/>
        <end position="522"/>
    </location>
</feature>
<feature type="compositionally biased region" description="Low complexity" evidence="1">
    <location>
        <begin position="505"/>
        <end position="516"/>
    </location>
</feature>
<accession>A0AAD4E6F5</accession>
<feature type="compositionally biased region" description="Polar residues" evidence="1">
    <location>
        <begin position="395"/>
        <end position="413"/>
    </location>
</feature>
<evidence type="ECO:0000313" key="3">
    <source>
        <dbReference type="EMBL" id="KAG1899299.1"/>
    </source>
</evidence>
<name>A0AAD4E6F5_9AGAM</name>
<dbReference type="EMBL" id="JABBWK010000034">
    <property type="protein sequence ID" value="KAG1899299.1"/>
    <property type="molecule type" value="Genomic_DNA"/>
</dbReference>
<reference evidence="3" key="1">
    <citation type="journal article" date="2020" name="New Phytol.">
        <title>Comparative genomics reveals dynamic genome evolution in host specialist ectomycorrhizal fungi.</title>
        <authorList>
            <person name="Lofgren L.A."/>
            <person name="Nguyen N.H."/>
            <person name="Vilgalys R."/>
            <person name="Ruytinx J."/>
            <person name="Liao H.L."/>
            <person name="Branco S."/>
            <person name="Kuo A."/>
            <person name="LaButti K."/>
            <person name="Lipzen A."/>
            <person name="Andreopoulos W."/>
            <person name="Pangilinan J."/>
            <person name="Riley R."/>
            <person name="Hundley H."/>
            <person name="Na H."/>
            <person name="Barry K."/>
            <person name="Grigoriev I.V."/>
            <person name="Stajich J.E."/>
            <person name="Kennedy P.G."/>
        </authorList>
    </citation>
    <scope>NUCLEOTIDE SEQUENCE</scope>
    <source>
        <strain evidence="3">FC203</strain>
    </source>
</reference>
<comment type="caution">
    <text evidence="3">The sequence shown here is derived from an EMBL/GenBank/DDBJ whole genome shotgun (WGS) entry which is preliminary data.</text>
</comment>
<keyword evidence="2" id="KW-0472">Membrane</keyword>
<dbReference type="RefSeq" id="XP_041224875.1">
    <property type="nucleotide sequence ID" value="XM_041362025.1"/>
</dbReference>
<organism evidence="3 4">
    <name type="scientific">Suillus fuscotomentosus</name>
    <dbReference type="NCBI Taxonomy" id="1912939"/>
    <lineage>
        <taxon>Eukaryota</taxon>
        <taxon>Fungi</taxon>
        <taxon>Dikarya</taxon>
        <taxon>Basidiomycota</taxon>
        <taxon>Agaricomycotina</taxon>
        <taxon>Agaricomycetes</taxon>
        <taxon>Agaricomycetidae</taxon>
        <taxon>Boletales</taxon>
        <taxon>Suillineae</taxon>
        <taxon>Suillaceae</taxon>
        <taxon>Suillus</taxon>
    </lineage>
</organism>
<feature type="region of interest" description="Disordered" evidence="1">
    <location>
        <begin position="256"/>
        <end position="290"/>
    </location>
</feature>
<dbReference type="AlphaFoldDB" id="A0AAD4E6F5"/>
<protein>
    <submittedName>
        <fullName evidence="3">Uncharacterized protein</fullName>
    </submittedName>
</protein>
<feature type="transmembrane region" description="Helical" evidence="2">
    <location>
        <begin position="296"/>
        <end position="318"/>
    </location>
</feature>
<sequence>MRSALGTIFSALSSLHKFSVIIPWLGLCPCLSLSFSAYLSMRNSPHLRSFTCIISFFSAAHAFSVTVGTPTQCDDLSVSWTGGQPPFEILLTPVFAVPLNISVPASAFSNNKGSYTISQLPFWNATQFLLTMSDATAFGSGGTSPILKVGNPVAKNNCNTTGASVDFTFDLPTSLQQCNGYTFDDYGNATQPITITALIPGGESLILYPPIGPSYTWVADVSAGTTLVFVMTDSQGRQGGSSDLETVTLSNNAACLSSNSPSSTASVPSSTTASTSAGISPTSSQNTSSSSNTATIASAAIGCVVALAALASLGMFLLRKRRASRSPYVISSSKRHSHRLPSMDLDHEGSRYGHVPPIYPFPYQTDSVNHLAPPIHPAAQSHLTSPSTDDFALSNPRTPFSQTQHSRQISNPDSFAGDGDGGGSSMTSTGRRKAAMAGQTAYKPSTRFILHTDVEDILPDDNGIVELPPQYSEHRQPLATQPGSVPRPISSQSDYSGPTDLAYASTALASPTSSHSPLPPHS</sequence>
<proteinExistence type="predicted"/>
<feature type="region of interest" description="Disordered" evidence="1">
    <location>
        <begin position="374"/>
        <end position="439"/>
    </location>
</feature>
<evidence type="ECO:0000256" key="2">
    <source>
        <dbReference type="SAM" id="Phobius"/>
    </source>
</evidence>
<dbReference type="GeneID" id="64656323"/>
<feature type="compositionally biased region" description="Polar residues" evidence="1">
    <location>
        <begin position="478"/>
        <end position="496"/>
    </location>
</feature>
<evidence type="ECO:0000313" key="4">
    <source>
        <dbReference type="Proteomes" id="UP001195769"/>
    </source>
</evidence>
<keyword evidence="2" id="KW-0812">Transmembrane</keyword>
<keyword evidence="2" id="KW-1133">Transmembrane helix</keyword>
<gene>
    <name evidence="3" type="ORF">F5891DRAFT_1040564</name>
</gene>
<keyword evidence="4" id="KW-1185">Reference proteome</keyword>